<proteinExistence type="predicted"/>
<accession>A0AAV9P1Y6</accession>
<name>A0AAV9P1Y6_9PEZI</name>
<organism evidence="2 3">
    <name type="scientific">Saxophila tyrrhenica</name>
    <dbReference type="NCBI Taxonomy" id="1690608"/>
    <lineage>
        <taxon>Eukaryota</taxon>
        <taxon>Fungi</taxon>
        <taxon>Dikarya</taxon>
        <taxon>Ascomycota</taxon>
        <taxon>Pezizomycotina</taxon>
        <taxon>Dothideomycetes</taxon>
        <taxon>Dothideomycetidae</taxon>
        <taxon>Mycosphaerellales</taxon>
        <taxon>Extremaceae</taxon>
        <taxon>Saxophila</taxon>
    </lineage>
</organism>
<evidence type="ECO:0000313" key="3">
    <source>
        <dbReference type="Proteomes" id="UP001337655"/>
    </source>
</evidence>
<keyword evidence="3" id="KW-1185">Reference proteome</keyword>
<evidence type="ECO:0000313" key="2">
    <source>
        <dbReference type="EMBL" id="KAK5166593.1"/>
    </source>
</evidence>
<feature type="compositionally biased region" description="Low complexity" evidence="1">
    <location>
        <begin position="184"/>
        <end position="197"/>
    </location>
</feature>
<dbReference type="GeneID" id="89929470"/>
<sequence length="197" mass="20803">MATAPVLVRHPTQSLPPVASFAFADILRTADGPELQKAIDGIAEIAAKNRMSLADEYASHMPPLGTITATNSSIVRTQLGRPGMRRALTSVPEASSGSSEDSHRSKKQRTGLFSFKREQAVQSNPLRVIRIGSMGRTISVGSTIALTTALQDAPDTVFDAAGVDSPPRAGTTASRRPSDAASSLQRLLGQNQQLQNG</sequence>
<dbReference type="RefSeq" id="XP_064656475.1">
    <property type="nucleotide sequence ID" value="XM_064805370.1"/>
</dbReference>
<dbReference type="EMBL" id="JAVRRT010000013">
    <property type="protein sequence ID" value="KAK5166593.1"/>
    <property type="molecule type" value="Genomic_DNA"/>
</dbReference>
<feature type="region of interest" description="Disordered" evidence="1">
    <location>
        <begin position="89"/>
        <end position="113"/>
    </location>
</feature>
<feature type="region of interest" description="Disordered" evidence="1">
    <location>
        <begin position="158"/>
        <end position="197"/>
    </location>
</feature>
<feature type="compositionally biased region" description="Polar residues" evidence="1">
    <location>
        <begin position="171"/>
        <end position="183"/>
    </location>
</feature>
<protein>
    <submittedName>
        <fullName evidence="2">Uncharacterized protein</fullName>
    </submittedName>
</protein>
<evidence type="ECO:0000256" key="1">
    <source>
        <dbReference type="SAM" id="MobiDB-lite"/>
    </source>
</evidence>
<comment type="caution">
    <text evidence="2">The sequence shown here is derived from an EMBL/GenBank/DDBJ whole genome shotgun (WGS) entry which is preliminary data.</text>
</comment>
<gene>
    <name evidence="2" type="ORF">LTR77_008136</name>
</gene>
<dbReference type="AlphaFoldDB" id="A0AAV9P1Y6"/>
<dbReference type="Proteomes" id="UP001337655">
    <property type="component" value="Unassembled WGS sequence"/>
</dbReference>
<reference evidence="2 3" key="1">
    <citation type="submission" date="2023-08" db="EMBL/GenBank/DDBJ databases">
        <title>Black Yeasts Isolated from many extreme environments.</title>
        <authorList>
            <person name="Coleine C."/>
            <person name="Stajich J.E."/>
            <person name="Selbmann L."/>
        </authorList>
    </citation>
    <scope>NUCLEOTIDE SEQUENCE [LARGE SCALE GENOMIC DNA]</scope>
    <source>
        <strain evidence="2 3">CCFEE 5935</strain>
    </source>
</reference>